<dbReference type="Proteomes" id="UP001327560">
    <property type="component" value="Chromosome 2"/>
</dbReference>
<dbReference type="InterPro" id="IPR047259">
    <property type="entry name" value="QUIRKY-like"/>
</dbReference>
<dbReference type="PANTHER" id="PTHR31425">
    <property type="entry name" value="PHOSPHORIBOSYLANTHRANILATE TRANSFERASE ISOFORM 1"/>
    <property type="match status" value="1"/>
</dbReference>
<proteinExistence type="predicted"/>
<evidence type="ECO:0000313" key="2">
    <source>
        <dbReference type="Proteomes" id="UP001327560"/>
    </source>
</evidence>
<dbReference type="EMBL" id="CP136891">
    <property type="protein sequence ID" value="WOK96363.1"/>
    <property type="molecule type" value="Genomic_DNA"/>
</dbReference>
<keyword evidence="2" id="KW-1185">Reference proteome</keyword>
<gene>
    <name evidence="1" type="ORF">Cni_G05070</name>
</gene>
<reference evidence="1 2" key="1">
    <citation type="submission" date="2023-10" db="EMBL/GenBank/DDBJ databases">
        <title>Chromosome-scale genome assembly provides insights into flower coloration mechanisms of Canna indica.</title>
        <authorList>
            <person name="Li C."/>
        </authorList>
    </citation>
    <scope>NUCLEOTIDE SEQUENCE [LARGE SCALE GENOMIC DNA]</scope>
    <source>
        <tissue evidence="1">Flower</tissue>
    </source>
</reference>
<name>A0AAQ3JTV7_9LILI</name>
<dbReference type="AlphaFoldDB" id="A0AAQ3JTV7"/>
<organism evidence="1 2">
    <name type="scientific">Canna indica</name>
    <name type="common">Indian-shot</name>
    <dbReference type="NCBI Taxonomy" id="4628"/>
    <lineage>
        <taxon>Eukaryota</taxon>
        <taxon>Viridiplantae</taxon>
        <taxon>Streptophyta</taxon>
        <taxon>Embryophyta</taxon>
        <taxon>Tracheophyta</taxon>
        <taxon>Spermatophyta</taxon>
        <taxon>Magnoliopsida</taxon>
        <taxon>Liliopsida</taxon>
        <taxon>Zingiberales</taxon>
        <taxon>Cannaceae</taxon>
        <taxon>Canna</taxon>
    </lineage>
</organism>
<dbReference type="PANTHER" id="PTHR31425:SF54">
    <property type="entry name" value="OS07G0483500 PROTEIN"/>
    <property type="match status" value="1"/>
</dbReference>
<protein>
    <submittedName>
        <fullName evidence="1">Uncharacterized protein</fullName>
    </submittedName>
</protein>
<accession>A0AAQ3JTV7</accession>
<evidence type="ECO:0000313" key="1">
    <source>
        <dbReference type="EMBL" id="WOK96363.1"/>
    </source>
</evidence>
<sequence>MGELHLPIRFSVTSMVNTMFIYTKPLLPKMHYVCPLPIIQQELLRHQAVQIVAARLSRMEPPLQREVVEYLSDAHSHLWSMRRSKPTSSGL</sequence>